<feature type="domain" description="Glycosyltransferase subfamily 4-like N-terminal" evidence="1">
    <location>
        <begin position="17"/>
        <end position="195"/>
    </location>
</feature>
<accession>A0ABN8DSB4</accession>
<dbReference type="InterPro" id="IPR050194">
    <property type="entry name" value="Glycosyltransferase_grp1"/>
</dbReference>
<evidence type="ECO:0000259" key="1">
    <source>
        <dbReference type="Pfam" id="PF13439"/>
    </source>
</evidence>
<dbReference type="Proteomes" id="UP000838672">
    <property type="component" value="Unassembled WGS sequence"/>
</dbReference>
<evidence type="ECO:0000313" key="2">
    <source>
        <dbReference type="EMBL" id="CAH0533104.1"/>
    </source>
</evidence>
<evidence type="ECO:0000313" key="3">
    <source>
        <dbReference type="Proteomes" id="UP000838672"/>
    </source>
</evidence>
<dbReference type="RefSeq" id="WP_237465338.1">
    <property type="nucleotide sequence ID" value="NZ_CAKLDI010000001.1"/>
</dbReference>
<name>A0ABN8DSB4_9VIBR</name>
<protein>
    <recommendedName>
        <fullName evidence="1">Glycosyltransferase subfamily 4-like N-terminal domain-containing protein</fullName>
    </recommendedName>
</protein>
<gene>
    <name evidence="2" type="ORF">VST7929_00957</name>
</gene>
<reference evidence="2" key="1">
    <citation type="submission" date="2021-11" db="EMBL/GenBank/DDBJ databases">
        <authorList>
            <person name="Rodrigo-Torres L."/>
            <person name="Arahal R. D."/>
            <person name="Lucena T."/>
        </authorList>
    </citation>
    <scope>NUCLEOTIDE SEQUENCE</scope>
    <source>
        <strain evidence="2">CECT 7929</strain>
    </source>
</reference>
<dbReference type="InterPro" id="IPR028098">
    <property type="entry name" value="Glyco_trans_4-like_N"/>
</dbReference>
<sequence length="397" mass="43767">MKKTIGIVVNEFPVLSETFVGNEMRALMRQGHSVVPLSLHQPSGKHQPQDEFLAKQTRYLEQAPKTPLKPLLGLLAWPQLKSLVPFLHRQQGWSAFALLRQGARIAHLAKASGCQHLHAHFAWASAASAIVAAKLLGISVSFTGHGADVYANAEDLPAKCQAADWVCAVTHAMERDLQQYGCDTFYHPCGLDLSRFHPIPQALGAQPHFLFFGRIVEKKGLDLLLQAFHQLAGQYQEVQLDVVGDGPLKAQLENEYAHPRIRFLGAQPQSWLLAHAASYGALVMPFRIGRNGDQDTGPLIIKEAMALGLPVITTHLIGCDEILGPSPSLERSCAVQVEMEDRSALTDMMIAHLFRTHESLQAQRQRAEQRVRSQFDIDTLAARFSHRIQIAGASTAT</sequence>
<dbReference type="SUPFAM" id="SSF53756">
    <property type="entry name" value="UDP-Glycosyltransferase/glycogen phosphorylase"/>
    <property type="match status" value="1"/>
</dbReference>
<organism evidence="2 3">
    <name type="scientific">Vibrio stylophorae</name>
    <dbReference type="NCBI Taxonomy" id="659351"/>
    <lineage>
        <taxon>Bacteria</taxon>
        <taxon>Pseudomonadati</taxon>
        <taxon>Pseudomonadota</taxon>
        <taxon>Gammaproteobacteria</taxon>
        <taxon>Vibrionales</taxon>
        <taxon>Vibrionaceae</taxon>
        <taxon>Vibrio</taxon>
    </lineage>
</organism>
<dbReference type="Pfam" id="PF13439">
    <property type="entry name" value="Glyco_transf_4"/>
    <property type="match status" value="1"/>
</dbReference>
<dbReference type="PANTHER" id="PTHR45947:SF14">
    <property type="entry name" value="SLL1723 PROTEIN"/>
    <property type="match status" value="1"/>
</dbReference>
<dbReference type="CDD" id="cd03801">
    <property type="entry name" value="GT4_PimA-like"/>
    <property type="match status" value="1"/>
</dbReference>
<keyword evidence="3" id="KW-1185">Reference proteome</keyword>
<dbReference type="Pfam" id="PF13692">
    <property type="entry name" value="Glyco_trans_1_4"/>
    <property type="match status" value="1"/>
</dbReference>
<dbReference type="Gene3D" id="3.40.50.2000">
    <property type="entry name" value="Glycogen Phosphorylase B"/>
    <property type="match status" value="2"/>
</dbReference>
<proteinExistence type="predicted"/>
<comment type="caution">
    <text evidence="2">The sequence shown here is derived from an EMBL/GenBank/DDBJ whole genome shotgun (WGS) entry which is preliminary data.</text>
</comment>
<dbReference type="EMBL" id="CAKLDI010000001">
    <property type="protein sequence ID" value="CAH0533104.1"/>
    <property type="molecule type" value="Genomic_DNA"/>
</dbReference>
<dbReference type="PANTHER" id="PTHR45947">
    <property type="entry name" value="SULFOQUINOVOSYL TRANSFERASE SQD2"/>
    <property type="match status" value="1"/>
</dbReference>